<evidence type="ECO:0000313" key="2">
    <source>
        <dbReference type="Proteomes" id="UP000823775"/>
    </source>
</evidence>
<evidence type="ECO:0000313" key="1">
    <source>
        <dbReference type="EMBL" id="MCD7473442.1"/>
    </source>
</evidence>
<keyword evidence="2" id="KW-1185">Reference proteome</keyword>
<proteinExistence type="predicted"/>
<protein>
    <submittedName>
        <fullName evidence="1">Uncharacterized protein</fullName>
    </submittedName>
</protein>
<dbReference type="Proteomes" id="UP000823775">
    <property type="component" value="Unassembled WGS sequence"/>
</dbReference>
<feature type="non-terminal residue" evidence="1">
    <location>
        <position position="90"/>
    </location>
</feature>
<dbReference type="EMBL" id="JACEIK010001973">
    <property type="protein sequence ID" value="MCD7473442.1"/>
    <property type="molecule type" value="Genomic_DNA"/>
</dbReference>
<feature type="non-terminal residue" evidence="1">
    <location>
        <position position="1"/>
    </location>
</feature>
<accession>A0ABS8TPE1</accession>
<gene>
    <name evidence="1" type="ORF">HAX54_015312</name>
</gene>
<name>A0ABS8TPE1_DATST</name>
<comment type="caution">
    <text evidence="1">The sequence shown here is derived from an EMBL/GenBank/DDBJ whole genome shotgun (WGS) entry which is preliminary data.</text>
</comment>
<reference evidence="1 2" key="1">
    <citation type="journal article" date="2021" name="BMC Genomics">
        <title>Datura genome reveals duplications of psychoactive alkaloid biosynthetic genes and high mutation rate following tissue culture.</title>
        <authorList>
            <person name="Rajewski A."/>
            <person name="Carter-House D."/>
            <person name="Stajich J."/>
            <person name="Litt A."/>
        </authorList>
    </citation>
    <scope>NUCLEOTIDE SEQUENCE [LARGE SCALE GENOMIC DNA]</scope>
    <source>
        <strain evidence="1">AR-01</strain>
    </source>
</reference>
<organism evidence="1 2">
    <name type="scientific">Datura stramonium</name>
    <name type="common">Jimsonweed</name>
    <name type="synonym">Common thornapple</name>
    <dbReference type="NCBI Taxonomy" id="4076"/>
    <lineage>
        <taxon>Eukaryota</taxon>
        <taxon>Viridiplantae</taxon>
        <taxon>Streptophyta</taxon>
        <taxon>Embryophyta</taxon>
        <taxon>Tracheophyta</taxon>
        <taxon>Spermatophyta</taxon>
        <taxon>Magnoliopsida</taxon>
        <taxon>eudicotyledons</taxon>
        <taxon>Gunneridae</taxon>
        <taxon>Pentapetalae</taxon>
        <taxon>asterids</taxon>
        <taxon>lamiids</taxon>
        <taxon>Solanales</taxon>
        <taxon>Solanaceae</taxon>
        <taxon>Solanoideae</taxon>
        <taxon>Datureae</taxon>
        <taxon>Datura</taxon>
    </lineage>
</organism>
<sequence>DPEANRSMVHCYNIIVLSVSNLEHDGSNFRNGPHLLSLWSNMIISGLLHCQKRVKCEFTLAAGLCGCGTWFCQSTPASSAIVKRPVMRST</sequence>